<organism evidence="3 4">
    <name type="scientific">Caerostris extrusa</name>
    <name type="common">Bark spider</name>
    <name type="synonym">Caerostris bankana</name>
    <dbReference type="NCBI Taxonomy" id="172846"/>
    <lineage>
        <taxon>Eukaryota</taxon>
        <taxon>Metazoa</taxon>
        <taxon>Ecdysozoa</taxon>
        <taxon>Arthropoda</taxon>
        <taxon>Chelicerata</taxon>
        <taxon>Arachnida</taxon>
        <taxon>Araneae</taxon>
        <taxon>Araneomorphae</taxon>
        <taxon>Entelegynae</taxon>
        <taxon>Araneoidea</taxon>
        <taxon>Araneidae</taxon>
        <taxon>Caerostris</taxon>
    </lineage>
</organism>
<protein>
    <submittedName>
        <fullName evidence="3">Gem-associated protein 2</fullName>
    </submittedName>
</protein>
<sequence length="386" mass="45493">MLASMRFHNGWEPSKDDSRPCQSHLVITGVLMNEIGQIISANRRTIKDINEEVVVSFGSVRTVITEKQCVLQDLMDNQTWFLEFFSREMSQKLIAFDIGKIPKNFDLDSPPLTGLDYLYRVQIETKTCPKVVVSNIDKTKYLDRRTVRVDVCNGFIAARPGFEPDSEWQDEHLETFRDYKLKIWENREQLKEKFPKKYFPPIHKKDDWCFYCLGAEIYKLVKEEEPESSRDTEVELNPKRARFSNSPNEPLLSIMLHLNQRRIIKLLTYHVDWLEITGFSDLQGKWVYALLVRMETPLDPDACDLLRRLARLCSKLRYELSTSDDEFLKPLNLILSIVAKYFDQKDMSDDFVGTHQNEHFCFIKCFTWIVIHIKRMFLDVLEIIIK</sequence>
<reference evidence="3 4" key="1">
    <citation type="submission" date="2021-06" db="EMBL/GenBank/DDBJ databases">
        <title>Caerostris extrusa draft genome.</title>
        <authorList>
            <person name="Kono N."/>
            <person name="Arakawa K."/>
        </authorList>
    </citation>
    <scope>NUCLEOTIDE SEQUENCE [LARGE SCALE GENOMIC DNA]</scope>
</reference>
<dbReference type="GO" id="GO:0005634">
    <property type="term" value="C:nucleus"/>
    <property type="evidence" value="ECO:0007669"/>
    <property type="project" value="TreeGrafter"/>
</dbReference>
<dbReference type="Gene3D" id="1.20.58.1070">
    <property type="match status" value="1"/>
</dbReference>
<dbReference type="Pfam" id="PF04938">
    <property type="entry name" value="SIP1"/>
    <property type="match status" value="1"/>
</dbReference>
<proteinExistence type="inferred from homology"/>
<gene>
    <name evidence="3" type="primary">Gemin2</name>
    <name evidence="3" type="ORF">CEXT_736771</name>
</gene>
<comment type="caution">
    <text evidence="3">The sequence shown here is derived from an EMBL/GenBank/DDBJ whole genome shotgun (WGS) entry which is preliminary data.</text>
</comment>
<evidence type="ECO:0000256" key="2">
    <source>
        <dbReference type="SAM" id="MobiDB-lite"/>
    </source>
</evidence>
<dbReference type="InterPro" id="IPR035426">
    <property type="entry name" value="Gemin2/Brr1"/>
</dbReference>
<dbReference type="AlphaFoldDB" id="A0AAV4VK75"/>
<name>A0AAV4VK75_CAEEX</name>
<keyword evidence="4" id="KW-1185">Reference proteome</keyword>
<dbReference type="EMBL" id="BPLR01014705">
    <property type="protein sequence ID" value="GIY70697.1"/>
    <property type="molecule type" value="Genomic_DNA"/>
</dbReference>
<accession>A0AAV4VK75</accession>
<dbReference type="PANTHER" id="PTHR12794">
    <property type="entry name" value="GEMIN2"/>
    <property type="match status" value="1"/>
</dbReference>
<feature type="region of interest" description="Disordered" evidence="2">
    <location>
        <begin position="1"/>
        <end position="20"/>
    </location>
</feature>
<comment type="similarity">
    <text evidence="1">Belongs to the gemin-2 family.</text>
</comment>
<dbReference type="GO" id="GO:0000387">
    <property type="term" value="P:spliceosomal snRNP assembly"/>
    <property type="evidence" value="ECO:0007669"/>
    <property type="project" value="InterPro"/>
</dbReference>
<evidence type="ECO:0000313" key="4">
    <source>
        <dbReference type="Proteomes" id="UP001054945"/>
    </source>
</evidence>
<dbReference type="PANTHER" id="PTHR12794:SF0">
    <property type="entry name" value="GEM-ASSOCIATED PROTEIN 2"/>
    <property type="match status" value="1"/>
</dbReference>
<dbReference type="GO" id="GO:0032797">
    <property type="term" value="C:SMN complex"/>
    <property type="evidence" value="ECO:0007669"/>
    <property type="project" value="TreeGrafter"/>
</dbReference>
<dbReference type="Proteomes" id="UP001054945">
    <property type="component" value="Unassembled WGS sequence"/>
</dbReference>
<evidence type="ECO:0000313" key="3">
    <source>
        <dbReference type="EMBL" id="GIY70697.1"/>
    </source>
</evidence>
<evidence type="ECO:0000256" key="1">
    <source>
        <dbReference type="ARBA" id="ARBA00025758"/>
    </source>
</evidence>